<organism evidence="12 13">
    <name type="scientific">Micromonospora chersina</name>
    <dbReference type="NCBI Taxonomy" id="47854"/>
    <lineage>
        <taxon>Bacteria</taxon>
        <taxon>Bacillati</taxon>
        <taxon>Actinomycetota</taxon>
        <taxon>Actinomycetes</taxon>
        <taxon>Micromonosporales</taxon>
        <taxon>Micromonosporaceae</taxon>
        <taxon>Micromonospora</taxon>
    </lineage>
</organism>
<dbReference type="PANTHER" id="PTHR24421">
    <property type="entry name" value="NITRATE/NITRITE SENSOR PROTEIN NARX-RELATED"/>
    <property type="match status" value="1"/>
</dbReference>
<dbReference type="Pfam" id="PF07730">
    <property type="entry name" value="HisKA_3"/>
    <property type="match status" value="1"/>
</dbReference>
<dbReference type="Gene3D" id="3.30.565.10">
    <property type="entry name" value="Histidine kinase-like ATPase, C-terminal domain"/>
    <property type="match status" value="1"/>
</dbReference>
<comment type="catalytic activity">
    <reaction evidence="1">
        <text>ATP + protein L-histidine = ADP + protein N-phospho-L-histidine.</text>
        <dbReference type="EC" id="2.7.13.3"/>
    </reaction>
</comment>
<keyword evidence="3" id="KW-0597">Phosphoprotein</keyword>
<evidence type="ECO:0000313" key="12">
    <source>
        <dbReference type="EMBL" id="SCL46092.1"/>
    </source>
</evidence>
<keyword evidence="10" id="KW-0472">Membrane</keyword>
<keyword evidence="10" id="KW-1133">Transmembrane helix</keyword>
<evidence type="ECO:0000256" key="2">
    <source>
        <dbReference type="ARBA" id="ARBA00012438"/>
    </source>
</evidence>
<dbReference type="EC" id="2.7.13.3" evidence="2"/>
<reference evidence="13" key="1">
    <citation type="submission" date="2016-06" db="EMBL/GenBank/DDBJ databases">
        <authorList>
            <person name="Varghese N."/>
            <person name="Submissions Spin"/>
        </authorList>
    </citation>
    <scope>NUCLEOTIDE SEQUENCE [LARGE SCALE GENOMIC DNA]</scope>
    <source>
        <strain evidence="13">DSM 44151</strain>
    </source>
</reference>
<protein>
    <recommendedName>
        <fullName evidence="2">histidine kinase</fullName>
        <ecNumber evidence="2">2.7.13.3</ecNumber>
    </recommendedName>
</protein>
<dbReference type="EMBL" id="FMIB01000002">
    <property type="protein sequence ID" value="SCL46092.1"/>
    <property type="molecule type" value="Genomic_DNA"/>
</dbReference>
<evidence type="ECO:0000256" key="8">
    <source>
        <dbReference type="ARBA" id="ARBA00023012"/>
    </source>
</evidence>
<feature type="domain" description="Histidine kinase/HSP90-like ATPase" evidence="11">
    <location>
        <begin position="322"/>
        <end position="416"/>
    </location>
</feature>
<dbReference type="InterPro" id="IPR003594">
    <property type="entry name" value="HATPase_dom"/>
</dbReference>
<dbReference type="GO" id="GO:0005524">
    <property type="term" value="F:ATP binding"/>
    <property type="evidence" value="ECO:0007669"/>
    <property type="project" value="UniProtKB-KW"/>
</dbReference>
<evidence type="ECO:0000256" key="6">
    <source>
        <dbReference type="ARBA" id="ARBA00022777"/>
    </source>
</evidence>
<feature type="transmembrane region" description="Helical" evidence="10">
    <location>
        <begin position="151"/>
        <end position="170"/>
    </location>
</feature>
<name>A0A1C6TW88_9ACTN</name>
<feature type="transmembrane region" description="Helical" evidence="10">
    <location>
        <begin position="77"/>
        <end position="96"/>
    </location>
</feature>
<keyword evidence="4" id="KW-0808">Transferase</keyword>
<dbReference type="CDD" id="cd16917">
    <property type="entry name" value="HATPase_UhpB-NarQ-NarX-like"/>
    <property type="match status" value="1"/>
</dbReference>
<dbReference type="PANTHER" id="PTHR24421:SF10">
    <property type="entry name" value="NITRATE_NITRITE SENSOR PROTEIN NARQ"/>
    <property type="match status" value="1"/>
</dbReference>
<keyword evidence="13" id="KW-1185">Reference proteome</keyword>
<dbReference type="Gene3D" id="1.20.5.1930">
    <property type="match status" value="1"/>
</dbReference>
<dbReference type="Proteomes" id="UP000198605">
    <property type="component" value="Unassembled WGS sequence"/>
</dbReference>
<dbReference type="InterPro" id="IPR036890">
    <property type="entry name" value="HATPase_C_sf"/>
</dbReference>
<dbReference type="Pfam" id="PF02518">
    <property type="entry name" value="HATPase_c"/>
    <property type="match status" value="1"/>
</dbReference>
<dbReference type="STRING" id="47854.GA0070603_0080"/>
<keyword evidence="5" id="KW-0547">Nucleotide-binding</keyword>
<feature type="transmembrane region" description="Helical" evidence="10">
    <location>
        <begin position="176"/>
        <end position="201"/>
    </location>
</feature>
<accession>A0A1C6TW88</accession>
<dbReference type="InterPro" id="IPR050482">
    <property type="entry name" value="Sensor_HK_TwoCompSys"/>
</dbReference>
<evidence type="ECO:0000256" key="9">
    <source>
        <dbReference type="SAM" id="MobiDB-lite"/>
    </source>
</evidence>
<dbReference type="GO" id="GO:0016020">
    <property type="term" value="C:membrane"/>
    <property type="evidence" value="ECO:0007669"/>
    <property type="project" value="InterPro"/>
</dbReference>
<sequence>MSVSDLDHLPPPAGAGRADGARRSRPAGAVGGPGFRTVGGVKIWDRLAGTAADLGFVVAFLMALAVEAVAIAQTWGARYWLFGGLAAVVVCVLALLRRWHRGWLAVAGLVAVACTVLVARLAHLPAEPGPAMALALAVLVGAALRTLPPVPAGAVGAAGLVLVVGSQFAARPSPSGISSVAALSGLAWLGAVAVGLSLRLVDARNQATAEKVRQDERLELARELHDVVTHHITGIVVQAQAAQLVAGKHPEKLPATLAGIELAGSDALAAMRRVVGLLRDTEDAAPASPGPEQLSALVERFNRHGPPVRLRMPEPAAPWPPEVTTTVYRIVQESLTNVSRHAPHARSVTVTVGQDAQGISVEVVDDAPPGPARKGHRSGYGLVGMRERVQTLGGTLRTGPRAGGGWCVLATLPLPSRTAR</sequence>
<evidence type="ECO:0000313" key="13">
    <source>
        <dbReference type="Proteomes" id="UP000198605"/>
    </source>
</evidence>
<evidence type="ECO:0000256" key="1">
    <source>
        <dbReference type="ARBA" id="ARBA00000085"/>
    </source>
</evidence>
<proteinExistence type="predicted"/>
<evidence type="ECO:0000256" key="10">
    <source>
        <dbReference type="SAM" id="Phobius"/>
    </source>
</evidence>
<dbReference type="SMART" id="SM00387">
    <property type="entry name" value="HATPase_c"/>
    <property type="match status" value="1"/>
</dbReference>
<gene>
    <name evidence="12" type="ORF">GA0070603_0080</name>
</gene>
<keyword evidence="7" id="KW-0067">ATP-binding</keyword>
<dbReference type="AlphaFoldDB" id="A0A1C6TW88"/>
<evidence type="ECO:0000256" key="7">
    <source>
        <dbReference type="ARBA" id="ARBA00022840"/>
    </source>
</evidence>
<feature type="region of interest" description="Disordered" evidence="9">
    <location>
        <begin position="1"/>
        <end position="30"/>
    </location>
</feature>
<feature type="transmembrane region" description="Helical" evidence="10">
    <location>
        <begin position="51"/>
        <end position="71"/>
    </location>
</feature>
<dbReference type="GO" id="GO:0046983">
    <property type="term" value="F:protein dimerization activity"/>
    <property type="evidence" value="ECO:0007669"/>
    <property type="project" value="InterPro"/>
</dbReference>
<keyword evidence="6 12" id="KW-0418">Kinase</keyword>
<evidence type="ECO:0000256" key="3">
    <source>
        <dbReference type="ARBA" id="ARBA00022553"/>
    </source>
</evidence>
<dbReference type="GO" id="GO:0000155">
    <property type="term" value="F:phosphorelay sensor kinase activity"/>
    <property type="evidence" value="ECO:0007669"/>
    <property type="project" value="InterPro"/>
</dbReference>
<keyword evidence="10" id="KW-0812">Transmembrane</keyword>
<dbReference type="SUPFAM" id="SSF55874">
    <property type="entry name" value="ATPase domain of HSP90 chaperone/DNA topoisomerase II/histidine kinase"/>
    <property type="match status" value="1"/>
</dbReference>
<feature type="transmembrane region" description="Helical" evidence="10">
    <location>
        <begin position="103"/>
        <end position="122"/>
    </location>
</feature>
<evidence type="ECO:0000256" key="5">
    <source>
        <dbReference type="ARBA" id="ARBA00022741"/>
    </source>
</evidence>
<evidence type="ECO:0000256" key="4">
    <source>
        <dbReference type="ARBA" id="ARBA00022679"/>
    </source>
</evidence>
<dbReference type="InterPro" id="IPR011712">
    <property type="entry name" value="Sig_transdc_His_kin_sub3_dim/P"/>
</dbReference>
<keyword evidence="8" id="KW-0902">Two-component regulatory system</keyword>
<evidence type="ECO:0000259" key="11">
    <source>
        <dbReference type="SMART" id="SM00387"/>
    </source>
</evidence>